<dbReference type="InParanoid" id="A0A482XLJ3"/>
<reference evidence="2 3" key="1">
    <citation type="journal article" date="2017" name="Gigascience">
        <title>Genome sequence of the small brown planthopper, Laodelphax striatellus.</title>
        <authorList>
            <person name="Zhu J."/>
            <person name="Jiang F."/>
            <person name="Wang X."/>
            <person name="Yang P."/>
            <person name="Bao Y."/>
            <person name="Zhao W."/>
            <person name="Wang W."/>
            <person name="Lu H."/>
            <person name="Wang Q."/>
            <person name="Cui N."/>
            <person name="Li J."/>
            <person name="Chen X."/>
            <person name="Luo L."/>
            <person name="Yu J."/>
            <person name="Kang L."/>
            <person name="Cui F."/>
        </authorList>
    </citation>
    <scope>NUCLEOTIDE SEQUENCE [LARGE SCALE GENOMIC DNA]</scope>
    <source>
        <strain evidence="2">Lst14</strain>
    </source>
</reference>
<evidence type="ECO:0000313" key="3">
    <source>
        <dbReference type="Proteomes" id="UP000291343"/>
    </source>
</evidence>
<proteinExistence type="predicted"/>
<sequence length="124" mass="13903">MTNKAVQVPENDPPQNLKRVLLKLLTFLSDNEDDVPCELRMKQKTAATSPSRRSNRLDRDIAVNNGLENESEPSGILIDCISITKQRNMETTPASGSISESSHENSRRISKTSQSICPNLRFFE</sequence>
<dbReference type="Proteomes" id="UP000291343">
    <property type="component" value="Unassembled WGS sequence"/>
</dbReference>
<accession>A0A482XLJ3</accession>
<evidence type="ECO:0000256" key="1">
    <source>
        <dbReference type="SAM" id="MobiDB-lite"/>
    </source>
</evidence>
<dbReference type="EMBL" id="QKKF02007161">
    <property type="protein sequence ID" value="RZF46121.1"/>
    <property type="molecule type" value="Genomic_DNA"/>
</dbReference>
<evidence type="ECO:0000313" key="2">
    <source>
        <dbReference type="EMBL" id="RZF46121.1"/>
    </source>
</evidence>
<name>A0A482XLJ3_LAOST</name>
<keyword evidence="3" id="KW-1185">Reference proteome</keyword>
<gene>
    <name evidence="2" type="ORF">LSTR_LSTR012981</name>
</gene>
<dbReference type="AlphaFoldDB" id="A0A482XLJ3"/>
<comment type="caution">
    <text evidence="2">The sequence shown here is derived from an EMBL/GenBank/DDBJ whole genome shotgun (WGS) entry which is preliminary data.</text>
</comment>
<protein>
    <submittedName>
        <fullName evidence="2">Uncharacterized protein</fullName>
    </submittedName>
</protein>
<organism evidence="2 3">
    <name type="scientific">Laodelphax striatellus</name>
    <name type="common">Small brown planthopper</name>
    <name type="synonym">Delphax striatella</name>
    <dbReference type="NCBI Taxonomy" id="195883"/>
    <lineage>
        <taxon>Eukaryota</taxon>
        <taxon>Metazoa</taxon>
        <taxon>Ecdysozoa</taxon>
        <taxon>Arthropoda</taxon>
        <taxon>Hexapoda</taxon>
        <taxon>Insecta</taxon>
        <taxon>Pterygota</taxon>
        <taxon>Neoptera</taxon>
        <taxon>Paraneoptera</taxon>
        <taxon>Hemiptera</taxon>
        <taxon>Auchenorrhyncha</taxon>
        <taxon>Fulgoroidea</taxon>
        <taxon>Delphacidae</taxon>
        <taxon>Criomorphinae</taxon>
        <taxon>Laodelphax</taxon>
    </lineage>
</organism>
<feature type="region of interest" description="Disordered" evidence="1">
    <location>
        <begin position="88"/>
        <end position="113"/>
    </location>
</feature>